<dbReference type="InterPro" id="IPR000242">
    <property type="entry name" value="PTP_cat"/>
</dbReference>
<dbReference type="InterPro" id="IPR050561">
    <property type="entry name" value="PTP"/>
</dbReference>
<sequence>MTELGLQREPDLCIARGIDFSSFPIPDRRVPDSREALTFLQQVSETQKPVVLHCRAGIGRSSLMAASLLVLEGMDADRAFALIRSARGVAVPDTEDQRQWVIDFRSRLARE</sequence>
<accession>A0A160TMQ7</accession>
<dbReference type="SUPFAM" id="SSF52799">
    <property type="entry name" value="(Phosphotyrosine protein) phosphatases II"/>
    <property type="match status" value="1"/>
</dbReference>
<evidence type="ECO:0000259" key="1">
    <source>
        <dbReference type="PROSITE" id="PS50055"/>
    </source>
</evidence>
<dbReference type="InterPro" id="IPR016130">
    <property type="entry name" value="Tyr_Pase_AS"/>
</dbReference>
<dbReference type="InterPro" id="IPR000387">
    <property type="entry name" value="Tyr_Pase_dom"/>
</dbReference>
<dbReference type="PROSITE" id="PS50055">
    <property type="entry name" value="TYR_PHOSPHATASE_PTP"/>
    <property type="match status" value="1"/>
</dbReference>
<dbReference type="GO" id="GO:0004725">
    <property type="term" value="F:protein tyrosine phosphatase activity"/>
    <property type="evidence" value="ECO:0007669"/>
    <property type="project" value="InterPro"/>
</dbReference>
<name>A0A160TMQ7_9ZZZZ</name>
<evidence type="ECO:0000313" key="3">
    <source>
        <dbReference type="EMBL" id="CUS46083.1"/>
    </source>
</evidence>
<feature type="domain" description="Tyrosine specific protein phosphatases" evidence="2">
    <location>
        <begin position="34"/>
        <end position="98"/>
    </location>
</feature>
<dbReference type="PROSITE" id="PS50056">
    <property type="entry name" value="TYR_PHOSPHATASE_2"/>
    <property type="match status" value="1"/>
</dbReference>
<dbReference type="InterPro" id="IPR003595">
    <property type="entry name" value="Tyr_Pase_cat"/>
</dbReference>
<dbReference type="EMBL" id="CZQE01000335">
    <property type="protein sequence ID" value="CUS46083.1"/>
    <property type="molecule type" value="Genomic_DNA"/>
</dbReference>
<proteinExistence type="predicted"/>
<dbReference type="Gene3D" id="3.90.190.10">
    <property type="entry name" value="Protein tyrosine phosphatase superfamily"/>
    <property type="match status" value="1"/>
</dbReference>
<organism evidence="3">
    <name type="scientific">hydrothermal vent metagenome</name>
    <dbReference type="NCBI Taxonomy" id="652676"/>
    <lineage>
        <taxon>unclassified sequences</taxon>
        <taxon>metagenomes</taxon>
        <taxon>ecological metagenomes</taxon>
    </lineage>
</organism>
<dbReference type="AlphaFoldDB" id="A0A160TMQ7"/>
<feature type="domain" description="Tyrosine-protein phosphatase" evidence="1">
    <location>
        <begin position="18"/>
        <end position="111"/>
    </location>
</feature>
<dbReference type="PANTHER" id="PTHR23339">
    <property type="entry name" value="TYROSINE SPECIFIC PROTEIN PHOSPHATASE AND DUAL SPECIFICITY PROTEIN PHOSPHATASE"/>
    <property type="match status" value="1"/>
</dbReference>
<dbReference type="Pfam" id="PF00782">
    <property type="entry name" value="DSPc"/>
    <property type="match status" value="1"/>
</dbReference>
<evidence type="ECO:0000259" key="2">
    <source>
        <dbReference type="PROSITE" id="PS50056"/>
    </source>
</evidence>
<dbReference type="SMART" id="SM00404">
    <property type="entry name" value="PTPc_motif"/>
    <property type="match status" value="1"/>
</dbReference>
<protein>
    <submittedName>
        <fullName evidence="3">Protein-tyrosine phosphatase-related protein</fullName>
    </submittedName>
</protein>
<dbReference type="InterPro" id="IPR000340">
    <property type="entry name" value="Dual-sp_phosphatase_cat-dom"/>
</dbReference>
<reference evidence="3" key="1">
    <citation type="submission" date="2015-10" db="EMBL/GenBank/DDBJ databases">
        <authorList>
            <person name="Gilbert D.G."/>
        </authorList>
    </citation>
    <scope>NUCLEOTIDE SEQUENCE</scope>
</reference>
<dbReference type="PROSITE" id="PS00383">
    <property type="entry name" value="TYR_PHOSPHATASE_1"/>
    <property type="match status" value="1"/>
</dbReference>
<dbReference type="InterPro" id="IPR029021">
    <property type="entry name" value="Prot-tyrosine_phosphatase-like"/>
</dbReference>
<gene>
    <name evidence="3" type="ORF">MGWOODY_Smn1775</name>
</gene>